<name>D7DAC1_STAHD</name>
<reference evidence="7" key="1">
    <citation type="submission" date="2010-05" db="EMBL/GenBank/DDBJ databases">
        <title>Complete sequence of Staphylothermus hellenicus DSM 12710.</title>
        <authorList>
            <consortium name="US DOE Joint Genome Institute"/>
            <person name="Lucas S."/>
            <person name="Copeland A."/>
            <person name="Lapidus A."/>
            <person name="Cheng J.-F."/>
            <person name="Bruce D."/>
            <person name="Goodwin L."/>
            <person name="Pitluck S."/>
            <person name="Davenport K."/>
            <person name="Detter J.C."/>
            <person name="Han C."/>
            <person name="Tapia R."/>
            <person name="Larimer F."/>
            <person name="Land M."/>
            <person name="Hauser L."/>
            <person name="Kyrpides N."/>
            <person name="Mikhailova N."/>
            <person name="Anderson I.J."/>
            <person name="Woyke T."/>
        </authorList>
    </citation>
    <scope>NUCLEOTIDE SEQUENCE [LARGE SCALE GENOMIC DNA]</scope>
    <source>
        <strain evidence="7">DSM 12710 / JCM 10830 / BK20S6-10-b1 / P8</strain>
    </source>
</reference>
<accession>D7DAC1</accession>
<dbReference type="PANTHER" id="PTHR40732:SF1">
    <property type="entry name" value="GTP-DEPENDENT DEPHOSPHO-COA KINASE"/>
    <property type="match status" value="1"/>
</dbReference>
<dbReference type="OrthoDB" id="15447at2157"/>
<dbReference type="GO" id="GO:0016301">
    <property type="term" value="F:kinase activity"/>
    <property type="evidence" value="ECO:0007669"/>
    <property type="project" value="UniProtKB-KW"/>
</dbReference>
<gene>
    <name evidence="6" type="ordered locus">Shell_1632</name>
</gene>
<protein>
    <recommendedName>
        <fullName evidence="8">DPCK</fullName>
    </recommendedName>
</protein>
<dbReference type="GO" id="GO:0005525">
    <property type="term" value="F:GTP binding"/>
    <property type="evidence" value="ECO:0007669"/>
    <property type="project" value="UniProtKB-KW"/>
</dbReference>
<keyword evidence="2" id="KW-0547">Nucleotide-binding</keyword>
<evidence type="ECO:0000313" key="7">
    <source>
        <dbReference type="Proteomes" id="UP000002573"/>
    </source>
</evidence>
<dbReference type="GeneID" id="9234925"/>
<dbReference type="HOGENOM" id="CLU_120795_1_0_2"/>
<dbReference type="AlphaFoldDB" id="D7DAC1"/>
<keyword evidence="7" id="KW-1185">Reference proteome</keyword>
<dbReference type="Pfam" id="PF04019">
    <property type="entry name" value="DUF359"/>
    <property type="match status" value="1"/>
</dbReference>
<dbReference type="EMBL" id="CP002051">
    <property type="protein sequence ID" value="ADI32717.1"/>
    <property type="molecule type" value="Genomic_DNA"/>
</dbReference>
<evidence type="ECO:0000256" key="2">
    <source>
        <dbReference type="ARBA" id="ARBA00022741"/>
    </source>
</evidence>
<evidence type="ECO:0000256" key="4">
    <source>
        <dbReference type="ARBA" id="ARBA00022993"/>
    </source>
</evidence>
<keyword evidence="3" id="KW-0418">Kinase</keyword>
<dbReference type="RefSeq" id="WP_013143914.1">
    <property type="nucleotide sequence ID" value="NC_014205.1"/>
</dbReference>
<sequence length="160" mass="18241">MKNKFIIPVLKPESYLRKILCSPQGTLYIGKYPIKDLEAHILVGDIVSNTLRGNIRIIDYKTRRRINIKSIIKKPLANLVNPRGTMSLMSRTIAKAKKYRTIIVKGEEDLVTLAYALENNETSIAYGQPDIGVVIIKNNRFKALRILKTFKPDIVVYNKV</sequence>
<keyword evidence="4" id="KW-0173">Coenzyme A biosynthesis</keyword>
<keyword evidence="5" id="KW-0342">GTP-binding</keyword>
<evidence type="ECO:0000256" key="1">
    <source>
        <dbReference type="ARBA" id="ARBA00022679"/>
    </source>
</evidence>
<dbReference type="eggNOG" id="arCOG04076">
    <property type="taxonomic scope" value="Archaea"/>
</dbReference>
<evidence type="ECO:0000313" key="6">
    <source>
        <dbReference type="EMBL" id="ADI32717.1"/>
    </source>
</evidence>
<dbReference type="KEGG" id="shc:Shell_1632"/>
<organism evidence="6 7">
    <name type="scientific">Staphylothermus hellenicus (strain DSM 12710 / JCM 10830 / BK20S6-10-b1 / P8)</name>
    <dbReference type="NCBI Taxonomy" id="591019"/>
    <lineage>
        <taxon>Archaea</taxon>
        <taxon>Thermoproteota</taxon>
        <taxon>Thermoprotei</taxon>
        <taxon>Desulfurococcales</taxon>
        <taxon>Desulfurococcaceae</taxon>
        <taxon>Staphylothermus</taxon>
    </lineage>
</organism>
<evidence type="ECO:0000256" key="3">
    <source>
        <dbReference type="ARBA" id="ARBA00022777"/>
    </source>
</evidence>
<dbReference type="STRING" id="591019.Shell_1632"/>
<dbReference type="InterPro" id="IPR007164">
    <property type="entry name" value="GTP-dep_dephospho-CoA_kin"/>
</dbReference>
<reference evidence="6 7" key="2">
    <citation type="journal article" date="2011" name="Stand. Genomic Sci.">
        <title>Complete genome sequence of Staphylothermus hellenicus P8.</title>
        <authorList>
            <person name="Anderson I."/>
            <person name="Wirth R."/>
            <person name="Lucas S."/>
            <person name="Copeland A."/>
            <person name="Lapidus A."/>
            <person name="Cheng J.F."/>
            <person name="Goodwin L."/>
            <person name="Pitluck S."/>
            <person name="Davenport K."/>
            <person name="Detter J.C."/>
            <person name="Han C."/>
            <person name="Tapia R."/>
            <person name="Land M."/>
            <person name="Hauser L."/>
            <person name="Pati A."/>
            <person name="Mikhailova N."/>
            <person name="Woyke T."/>
            <person name="Klenk H.P."/>
            <person name="Kyrpides N."/>
            <person name="Ivanova N."/>
        </authorList>
    </citation>
    <scope>NUCLEOTIDE SEQUENCE [LARGE SCALE GENOMIC DNA]</scope>
    <source>
        <strain evidence="7">DSM 12710 / JCM 10830 / BK20S6-10-b1 / P8</strain>
    </source>
</reference>
<evidence type="ECO:0008006" key="8">
    <source>
        <dbReference type="Google" id="ProtNLM"/>
    </source>
</evidence>
<evidence type="ECO:0000256" key="5">
    <source>
        <dbReference type="ARBA" id="ARBA00023134"/>
    </source>
</evidence>
<keyword evidence="1" id="KW-0808">Transferase</keyword>
<proteinExistence type="predicted"/>
<dbReference type="PANTHER" id="PTHR40732">
    <property type="entry name" value="UPF0218 PROTEIN TK1697"/>
    <property type="match status" value="1"/>
</dbReference>
<dbReference type="GO" id="GO:0015937">
    <property type="term" value="P:coenzyme A biosynthetic process"/>
    <property type="evidence" value="ECO:0007669"/>
    <property type="project" value="UniProtKB-KW"/>
</dbReference>
<dbReference type="Proteomes" id="UP000002573">
    <property type="component" value="Chromosome"/>
</dbReference>